<keyword evidence="9" id="KW-0406">Ion transport</keyword>
<feature type="compositionally biased region" description="Low complexity" evidence="14">
    <location>
        <begin position="285"/>
        <end position="309"/>
    </location>
</feature>
<feature type="transmembrane region" description="Helical" evidence="15">
    <location>
        <begin position="638"/>
        <end position="659"/>
    </location>
</feature>
<protein>
    <recommendedName>
        <fullName evidence="21">Solute carrier family 12 member 3</fullName>
    </recommendedName>
</protein>
<keyword evidence="8" id="KW-0915">Sodium</keyword>
<feature type="transmembrane region" description="Helical" evidence="15">
    <location>
        <begin position="889"/>
        <end position="906"/>
    </location>
</feature>
<keyword evidence="3" id="KW-0813">Transport</keyword>
<evidence type="ECO:0000256" key="2">
    <source>
        <dbReference type="ARBA" id="ARBA00010593"/>
    </source>
</evidence>
<dbReference type="InterPro" id="IPR002948">
    <property type="entry name" value="SLC12A3"/>
</dbReference>
<evidence type="ECO:0000256" key="10">
    <source>
        <dbReference type="ARBA" id="ARBA00023136"/>
    </source>
</evidence>
<feature type="transmembrane region" description="Helical" evidence="15">
    <location>
        <begin position="731"/>
        <end position="751"/>
    </location>
</feature>
<evidence type="ECO:0000256" key="4">
    <source>
        <dbReference type="ARBA" id="ARBA00022475"/>
    </source>
</evidence>
<evidence type="ECO:0000256" key="1">
    <source>
        <dbReference type="ARBA" id="ARBA00004651"/>
    </source>
</evidence>
<comment type="similarity">
    <text evidence="2">Belongs to the SLC12A transporter family.</text>
</comment>
<dbReference type="GO" id="GO:0016324">
    <property type="term" value="C:apical plasma membrane"/>
    <property type="evidence" value="ECO:0007669"/>
    <property type="project" value="TreeGrafter"/>
</dbReference>
<evidence type="ECO:0000256" key="14">
    <source>
        <dbReference type="SAM" id="MobiDB-lite"/>
    </source>
</evidence>
<evidence type="ECO:0000256" key="12">
    <source>
        <dbReference type="ARBA" id="ARBA00023201"/>
    </source>
</evidence>
<feature type="transmembrane region" description="Helical" evidence="15">
    <location>
        <begin position="568"/>
        <end position="592"/>
    </location>
</feature>
<keyword evidence="5 15" id="KW-0812">Transmembrane</keyword>
<dbReference type="Pfam" id="PF08403">
    <property type="entry name" value="AA_permease_N"/>
    <property type="match status" value="1"/>
</dbReference>
<evidence type="ECO:0000259" key="18">
    <source>
        <dbReference type="Pfam" id="PF08403"/>
    </source>
</evidence>
<gene>
    <name evidence="19" type="ORF">NDU88_006086</name>
</gene>
<feature type="transmembrane region" description="Helical" evidence="15">
    <location>
        <begin position="926"/>
        <end position="959"/>
    </location>
</feature>
<reference evidence="19" key="1">
    <citation type="journal article" date="2022" name="bioRxiv">
        <title>Sequencing and chromosome-scale assembly of the giantPleurodeles waltlgenome.</title>
        <authorList>
            <person name="Brown T."/>
            <person name="Elewa A."/>
            <person name="Iarovenko S."/>
            <person name="Subramanian E."/>
            <person name="Araus A.J."/>
            <person name="Petzold A."/>
            <person name="Susuki M."/>
            <person name="Suzuki K.-i.T."/>
            <person name="Hayashi T."/>
            <person name="Toyoda A."/>
            <person name="Oliveira C."/>
            <person name="Osipova E."/>
            <person name="Leigh N.D."/>
            <person name="Simon A."/>
            <person name="Yun M.H."/>
        </authorList>
    </citation>
    <scope>NUCLEOTIDE SEQUENCE</scope>
    <source>
        <strain evidence="19">20211129_DDA</strain>
        <tissue evidence="19">Liver</tissue>
    </source>
</reference>
<dbReference type="Proteomes" id="UP001066276">
    <property type="component" value="Chromosome 6"/>
</dbReference>
<sequence length="1381" mass="152167">MALRGLTRPAKCEGLFKTCHREETDRNSGTSSGRRRDPLLLTTAKYKPASMDSPISPMLSVGQFKVQNIEAGDSFEDDFVTVPVMDGPGKRLEFYGLSPKYDKMFDKDSRDGLDTPGLSHSEGNVTADSIPHEQAIPQVKSSYVVEAHMTLERIHFKQDPSIPYYTSRCTENLAPDTPKRDDLILTYNSNDQVSADMPTIDGQSLPFVPVSEEALTYISNCNDQSLGYTPDSNGNILICNIGGPDNIPADFIDLVSAYPYDSGAQSSACASDGEKSFRSGSSANSDDLSTAYASDSASSDDTTPSDVSSGAGGSMAHGQGGQVATEQVEEALAHLNQSIDAFSDGLTMRDAETTSVIHEMDLVTTGSFELINENANGDFRKFDKFLNSKLSPKPHIVTSNHTDIPKAIMKYNTLDATPRYEFYAQSAAPGRLKRSRPSLDILRNAILDEQQLEQVDLEPKMESSETEETPAKSEADLESVKPPGEPVRFGWVKGVMIRCMLNIWGVILYLRLPWITAQAGIGLTWVIILMSVVVTSITGLSISAISTNGKVKAGGTYFLISRSLGPELGGSIGLIFAFANAVAVAMHTVGFAETVGDMLIEYNAVITDPTNDIRIIGVITVTVLLGISLAGMEWEAKAQVVFFFVIMVSFASYVVGTVMPPTEEKQSRGFFSYQGSIFLENIVPNWRGETGSFFGMFSIFFPSATGILAGANISGDLKDPAVAIPKGTLLSIFWTTISYLIISATIGSCVVRDASGNINDTISLNETEDCVGISCYYGWNFTECRESETCQYGLANHYQAMSMVSAFSPLITAGIFAATLSSALACLVSAPKVFQCLCKDKLYPVIGFFGKGYGKNNEPIRGYVLTFIIAIAFILIAELNTIAPIISNFFLCSYALINFSCFHATITNSPGWRPSFRYYNKWTSLFGAVVSIVIMFLLTWWAALIALGIIVFLLGYVTYKKPNVNWGSSVQAGTYSMALTYSVNLTGVEEHVKNFRPQCLVLTGPPNFRPALVDFVGTVTKNTSLMICGNVVMGGQNITDPEGHLKWLNKRKLRAFYTSIIAENLRSGARNLMQVSGLGRLKPNTLIMGYKRNWQQDTPQSFEEYVRIINDAFDFNFGVCLLKMKDGLDMSRVVQSHVNPAFEDSDNDMTSDEDEKKDPAKTEASLDDEARTAAEEQANTVFQSKQGKKTIDIYWLVDDGGLTLLIPYLLTRRKRWSKCKVRVFISGQVDKMEEECKEMQLLLSKFRLGFQEVIVLPDIDLKPQDKNLKIFEDIVAPYRLNDGLRDSEQIEAMKTDAPWRISDQDIKTHCIKTQRQVRLNEILREKSHNASIIVMSLPVAKKAACPSALYMSWLEMLSHDLDPPIAFIRGNHQDALTVYCQ</sequence>
<feature type="compositionally biased region" description="Basic and acidic residues" evidence="14">
    <location>
        <begin position="457"/>
        <end position="479"/>
    </location>
</feature>
<dbReference type="GO" id="GO:1990573">
    <property type="term" value="P:potassium ion import across plasma membrane"/>
    <property type="evidence" value="ECO:0007669"/>
    <property type="project" value="TreeGrafter"/>
</dbReference>
<dbReference type="GO" id="GO:0008511">
    <property type="term" value="F:sodium:potassium:chloride symporter activity"/>
    <property type="evidence" value="ECO:0007669"/>
    <property type="project" value="TreeGrafter"/>
</dbReference>
<dbReference type="PANTHER" id="PTHR11827:SF107">
    <property type="entry name" value="SOLUTE CARRIER FAMILY 12 MEMBER 3"/>
    <property type="match status" value="1"/>
</dbReference>
<feature type="domain" description="Amino acid permease N-terminal" evidence="18">
    <location>
        <begin position="411"/>
        <end position="449"/>
    </location>
</feature>
<comment type="subcellular location">
    <subcellularLocation>
        <location evidence="1">Cell membrane</location>
        <topology evidence="1">Multi-pass membrane protein</topology>
    </subcellularLocation>
</comment>
<evidence type="ECO:0000313" key="20">
    <source>
        <dbReference type="Proteomes" id="UP001066276"/>
    </source>
</evidence>
<keyword evidence="10 15" id="KW-0472">Membrane</keyword>
<feature type="transmembrane region" description="Helical" evidence="15">
    <location>
        <begin position="613"/>
        <end position="632"/>
    </location>
</feature>
<dbReference type="EMBL" id="JANPWB010000010">
    <property type="protein sequence ID" value="KAJ1139719.1"/>
    <property type="molecule type" value="Genomic_DNA"/>
</dbReference>
<evidence type="ECO:0000256" key="15">
    <source>
        <dbReference type="SAM" id="Phobius"/>
    </source>
</evidence>
<keyword evidence="13" id="KW-0868">Chloride</keyword>
<feature type="compositionally biased region" description="Acidic residues" evidence="14">
    <location>
        <begin position="1143"/>
        <end position="1153"/>
    </location>
</feature>
<keyword evidence="20" id="KW-1185">Reference proteome</keyword>
<evidence type="ECO:0000256" key="11">
    <source>
        <dbReference type="ARBA" id="ARBA00023180"/>
    </source>
</evidence>
<dbReference type="GO" id="GO:0006884">
    <property type="term" value="P:cell volume homeostasis"/>
    <property type="evidence" value="ECO:0007669"/>
    <property type="project" value="TreeGrafter"/>
</dbReference>
<dbReference type="Pfam" id="PF03522">
    <property type="entry name" value="SLC12"/>
    <property type="match status" value="1"/>
</dbReference>
<dbReference type="InterPro" id="IPR018491">
    <property type="entry name" value="SLC12_C"/>
</dbReference>
<evidence type="ECO:0000256" key="5">
    <source>
        <dbReference type="ARBA" id="ARBA00022692"/>
    </source>
</evidence>
<keyword evidence="4" id="KW-1003">Cell membrane</keyword>
<feature type="transmembrane region" description="Helical" evidence="15">
    <location>
        <begin position="693"/>
        <end position="711"/>
    </location>
</feature>
<dbReference type="NCBIfam" id="TIGR00930">
    <property type="entry name" value="2a30"/>
    <property type="match status" value="1"/>
</dbReference>
<feature type="domain" description="SLC12A transporter C-terminal" evidence="17">
    <location>
        <begin position="1150"/>
        <end position="1380"/>
    </location>
</feature>
<evidence type="ECO:0000256" key="6">
    <source>
        <dbReference type="ARBA" id="ARBA00022847"/>
    </source>
</evidence>
<evidence type="ECO:0008006" key="21">
    <source>
        <dbReference type="Google" id="ProtNLM"/>
    </source>
</evidence>
<feature type="transmembrane region" description="Helical" evidence="15">
    <location>
        <begin position="860"/>
        <end position="877"/>
    </location>
</feature>
<evidence type="ECO:0000256" key="3">
    <source>
        <dbReference type="ARBA" id="ARBA00022448"/>
    </source>
</evidence>
<dbReference type="PRINTS" id="PR01230">
    <property type="entry name" value="NACLTRNSPORT"/>
</dbReference>
<dbReference type="InterPro" id="IPR013612">
    <property type="entry name" value="AA_permease_N"/>
</dbReference>
<evidence type="ECO:0000256" key="13">
    <source>
        <dbReference type="ARBA" id="ARBA00023214"/>
    </source>
</evidence>
<keyword evidence="12" id="KW-0739">Sodium transport</keyword>
<evidence type="ECO:0000256" key="7">
    <source>
        <dbReference type="ARBA" id="ARBA00022989"/>
    </source>
</evidence>
<feature type="transmembrane region" description="Helical" evidence="15">
    <location>
        <begin position="810"/>
        <end position="830"/>
    </location>
</feature>
<comment type="caution">
    <text evidence="19">The sequence shown here is derived from an EMBL/GenBank/DDBJ whole genome shotgun (WGS) entry which is preliminary data.</text>
</comment>
<evidence type="ECO:0000313" key="19">
    <source>
        <dbReference type="EMBL" id="KAJ1139719.1"/>
    </source>
</evidence>
<proteinExistence type="inferred from homology"/>
<dbReference type="GO" id="GO:0055078">
    <property type="term" value="P:sodium ion homeostasis"/>
    <property type="evidence" value="ECO:0007669"/>
    <property type="project" value="TreeGrafter"/>
</dbReference>
<feature type="region of interest" description="Disordered" evidence="14">
    <location>
        <begin position="1139"/>
        <end position="1181"/>
    </location>
</feature>
<keyword evidence="7 15" id="KW-1133">Transmembrane helix</keyword>
<feature type="transmembrane region" description="Helical" evidence="15">
    <location>
        <begin position="522"/>
        <end position="548"/>
    </location>
</feature>
<accession>A0AAV7QJ26</accession>
<dbReference type="GO" id="GO:0055075">
    <property type="term" value="P:potassium ion homeostasis"/>
    <property type="evidence" value="ECO:0007669"/>
    <property type="project" value="TreeGrafter"/>
</dbReference>
<dbReference type="InterPro" id="IPR004841">
    <property type="entry name" value="AA-permease/SLC12A_dom"/>
</dbReference>
<feature type="region of interest" description="Disordered" evidence="14">
    <location>
        <begin position="268"/>
        <end position="324"/>
    </location>
</feature>
<feature type="domain" description="Amino acid permease/ SLC12A" evidence="16">
    <location>
        <begin position="494"/>
        <end position="1000"/>
    </location>
</feature>
<evidence type="ECO:0000256" key="8">
    <source>
        <dbReference type="ARBA" id="ARBA00023053"/>
    </source>
</evidence>
<dbReference type="Gene3D" id="1.20.1740.10">
    <property type="entry name" value="Amino acid/polyamine transporter I"/>
    <property type="match status" value="1"/>
</dbReference>
<feature type="region of interest" description="Disordered" evidence="14">
    <location>
        <begin position="456"/>
        <end position="481"/>
    </location>
</feature>
<keyword evidence="11" id="KW-0325">Glycoprotein</keyword>
<evidence type="ECO:0000259" key="17">
    <source>
        <dbReference type="Pfam" id="PF03522"/>
    </source>
</evidence>
<dbReference type="GO" id="GO:0055064">
    <property type="term" value="P:chloride ion homeostasis"/>
    <property type="evidence" value="ECO:0007669"/>
    <property type="project" value="TreeGrafter"/>
</dbReference>
<name>A0AAV7QJ26_PLEWA</name>
<dbReference type="InterPro" id="IPR004842">
    <property type="entry name" value="SLC12A_fam"/>
</dbReference>
<dbReference type="Pfam" id="PF00324">
    <property type="entry name" value="AA_permease"/>
    <property type="match status" value="1"/>
</dbReference>
<feature type="compositionally biased region" description="Gly residues" evidence="14">
    <location>
        <begin position="310"/>
        <end position="321"/>
    </location>
</feature>
<evidence type="ECO:0000259" key="16">
    <source>
        <dbReference type="Pfam" id="PF00324"/>
    </source>
</evidence>
<dbReference type="PANTHER" id="PTHR11827">
    <property type="entry name" value="SOLUTE CARRIER FAMILY 12, CATION COTRANSPORTERS"/>
    <property type="match status" value="1"/>
</dbReference>
<keyword evidence="6" id="KW-0769">Symport</keyword>
<evidence type="ECO:0000256" key="9">
    <source>
        <dbReference type="ARBA" id="ARBA00023065"/>
    </source>
</evidence>
<organism evidence="19 20">
    <name type="scientific">Pleurodeles waltl</name>
    <name type="common">Iberian ribbed newt</name>
    <dbReference type="NCBI Taxonomy" id="8319"/>
    <lineage>
        <taxon>Eukaryota</taxon>
        <taxon>Metazoa</taxon>
        <taxon>Chordata</taxon>
        <taxon>Craniata</taxon>
        <taxon>Vertebrata</taxon>
        <taxon>Euteleostomi</taxon>
        <taxon>Amphibia</taxon>
        <taxon>Batrachia</taxon>
        <taxon>Caudata</taxon>
        <taxon>Salamandroidea</taxon>
        <taxon>Salamandridae</taxon>
        <taxon>Pleurodelinae</taxon>
        <taxon>Pleurodeles</taxon>
    </lineage>
</organism>